<evidence type="ECO:0000313" key="2">
    <source>
        <dbReference type="Proteomes" id="UP000789366"/>
    </source>
</evidence>
<proteinExistence type="predicted"/>
<keyword evidence="2" id="KW-1185">Reference proteome</keyword>
<protein>
    <submittedName>
        <fullName evidence="1">1927_t:CDS:1</fullName>
    </submittedName>
</protein>
<dbReference type="EMBL" id="CAJVPW010032037">
    <property type="protein sequence ID" value="CAG8727889.1"/>
    <property type="molecule type" value="Genomic_DNA"/>
</dbReference>
<accession>A0ACA9PZV6</accession>
<gene>
    <name evidence="1" type="ORF">SPELUC_LOCUS12890</name>
</gene>
<feature type="non-terminal residue" evidence="1">
    <location>
        <position position="133"/>
    </location>
</feature>
<evidence type="ECO:0000313" key="1">
    <source>
        <dbReference type="EMBL" id="CAG8727889.1"/>
    </source>
</evidence>
<reference evidence="1" key="1">
    <citation type="submission" date="2021-06" db="EMBL/GenBank/DDBJ databases">
        <authorList>
            <person name="Kallberg Y."/>
            <person name="Tangrot J."/>
            <person name="Rosling A."/>
        </authorList>
    </citation>
    <scope>NUCLEOTIDE SEQUENCE</scope>
    <source>
        <strain evidence="1">28 12/20/2015</strain>
    </source>
</reference>
<name>A0ACA9PZV6_9GLOM</name>
<dbReference type="Proteomes" id="UP000789366">
    <property type="component" value="Unassembled WGS sequence"/>
</dbReference>
<comment type="caution">
    <text evidence="1">The sequence shown here is derived from an EMBL/GenBank/DDBJ whole genome shotgun (WGS) entry which is preliminary data.</text>
</comment>
<organism evidence="1 2">
    <name type="scientific">Cetraspora pellucida</name>
    <dbReference type="NCBI Taxonomy" id="1433469"/>
    <lineage>
        <taxon>Eukaryota</taxon>
        <taxon>Fungi</taxon>
        <taxon>Fungi incertae sedis</taxon>
        <taxon>Mucoromycota</taxon>
        <taxon>Glomeromycotina</taxon>
        <taxon>Glomeromycetes</taxon>
        <taxon>Diversisporales</taxon>
        <taxon>Gigasporaceae</taxon>
        <taxon>Cetraspora</taxon>
    </lineage>
</organism>
<sequence>LIKYSYKLVTKHESQDIITMMTPIKIQQQIYAALVSYSFSNLNHPFIQKLSDELICKMDQYHIIEDNNIKKGPSSKIKWYKADDQIKVHAMEGHWDNSEINNIEIDFCSFPSIIAEEQVFCKGHVVVCPWQNK</sequence>
<feature type="non-terminal residue" evidence="1">
    <location>
        <position position="1"/>
    </location>
</feature>